<dbReference type="SUPFAM" id="SSF143631">
    <property type="entry name" value="ApbE-like"/>
    <property type="match status" value="1"/>
</dbReference>
<evidence type="ECO:0000256" key="7">
    <source>
        <dbReference type="ARBA" id="ARBA00022842"/>
    </source>
</evidence>
<sequence>MHHSSGSTDTLFHYTFDAMGTECSLSLYADDEAIAAASADAAMAEVSRIEYRYSRYREESVLSSINRAARSATPVTVDAETAALLDYAFRAFDTSGGLFDISSGCLQHAWSFDSGKLPAQQEIDRLLPAIGMHQMQWVSPKLSFSRSGIELDLGGIGKEYAVDRAADVLQQQGIRSAMIDLGGDLRILGPHADAEPWHIGIRHPRHPSAAMAVLPLACGALATSGDYERYMEVEGVRYCHILNPHTGWPVQGLSSVTVLAGQCMLAGTLSTIAMLMGHAGKQWLADIGVAHFWVDRDGAYGGTLSDQLEMI</sequence>
<dbReference type="PANTHER" id="PTHR30040">
    <property type="entry name" value="THIAMINE BIOSYNTHESIS LIPOPROTEIN APBE"/>
    <property type="match status" value="1"/>
</dbReference>
<evidence type="ECO:0000256" key="11">
    <source>
        <dbReference type="PIRSR" id="PIRSR006268-2"/>
    </source>
</evidence>
<proteinExistence type="inferred from homology"/>
<keyword evidence="13" id="KW-1185">Reference proteome</keyword>
<dbReference type="InterPro" id="IPR024932">
    <property type="entry name" value="ApbE"/>
</dbReference>
<dbReference type="PIRSF" id="PIRSF006268">
    <property type="entry name" value="ApbE"/>
    <property type="match status" value="1"/>
</dbReference>
<evidence type="ECO:0000256" key="6">
    <source>
        <dbReference type="ARBA" id="ARBA00022827"/>
    </source>
</evidence>
<comment type="similarity">
    <text evidence="10">Belongs to the ApbE family.</text>
</comment>
<accession>A0A5R9GN06</accession>
<evidence type="ECO:0000256" key="3">
    <source>
        <dbReference type="ARBA" id="ARBA00022630"/>
    </source>
</evidence>
<name>A0A5R9GN06_9PROT</name>
<reference evidence="12 13" key="1">
    <citation type="journal article" date="2019" name="Appl. Environ. Microbiol.">
        <title>Environmental Evidence and Genomic Insight of Iron-oxidizing Bacteria Preference Towards More Corrosion Resistant Stainless Steel at Higher Salinities.</title>
        <authorList>
            <person name="Garrison C.E."/>
            <person name="Price K.A."/>
            <person name="Field E.K."/>
        </authorList>
    </citation>
    <scope>NUCLEOTIDE SEQUENCE [LARGE SCALE GENOMIC DNA]</scope>
    <source>
        <strain evidence="12 13">P3</strain>
    </source>
</reference>
<dbReference type="GO" id="GO:0046872">
    <property type="term" value="F:metal ion binding"/>
    <property type="evidence" value="ECO:0007669"/>
    <property type="project" value="UniProtKB-UniRule"/>
</dbReference>
<gene>
    <name evidence="12" type="ORF">FEF65_10945</name>
</gene>
<keyword evidence="7 10" id="KW-0460">Magnesium</keyword>
<dbReference type="EMBL" id="VBRY01000010">
    <property type="protein sequence ID" value="TLS66319.1"/>
    <property type="molecule type" value="Genomic_DNA"/>
</dbReference>
<keyword evidence="4 10" id="KW-0808">Transferase</keyword>
<dbReference type="EC" id="2.7.1.180" evidence="1 10"/>
<dbReference type="Gene3D" id="3.10.520.10">
    <property type="entry name" value="ApbE-like domains"/>
    <property type="match status" value="1"/>
</dbReference>
<evidence type="ECO:0000256" key="10">
    <source>
        <dbReference type="PIRNR" id="PIRNR006268"/>
    </source>
</evidence>
<evidence type="ECO:0000313" key="13">
    <source>
        <dbReference type="Proteomes" id="UP000306585"/>
    </source>
</evidence>
<evidence type="ECO:0000256" key="9">
    <source>
        <dbReference type="ARBA" id="ARBA00048540"/>
    </source>
</evidence>
<keyword evidence="3 10" id="KW-0285">Flavoprotein</keyword>
<feature type="binding site" evidence="11">
    <location>
        <position position="155"/>
    </location>
    <ligand>
        <name>Mg(2+)</name>
        <dbReference type="ChEBI" id="CHEBI:18420"/>
    </ligand>
</feature>
<dbReference type="Pfam" id="PF02424">
    <property type="entry name" value="ApbE"/>
    <property type="match status" value="1"/>
</dbReference>
<comment type="cofactor">
    <cofactor evidence="11">
        <name>Mg(2+)</name>
        <dbReference type="ChEBI" id="CHEBI:18420"/>
    </cofactor>
    <cofactor evidence="11">
        <name>Mn(2+)</name>
        <dbReference type="ChEBI" id="CHEBI:29035"/>
    </cofactor>
    <text evidence="11">Magnesium. Can also use manganese.</text>
</comment>
<dbReference type="AlphaFoldDB" id="A0A5R9GN06"/>
<evidence type="ECO:0000256" key="2">
    <source>
        <dbReference type="ARBA" id="ARBA00016337"/>
    </source>
</evidence>
<dbReference type="GO" id="GO:0016740">
    <property type="term" value="F:transferase activity"/>
    <property type="evidence" value="ECO:0007669"/>
    <property type="project" value="UniProtKB-UniRule"/>
</dbReference>
<dbReference type="InterPro" id="IPR003374">
    <property type="entry name" value="ApbE-like_sf"/>
</dbReference>
<feature type="binding site" evidence="11">
    <location>
        <position position="271"/>
    </location>
    <ligand>
        <name>Mg(2+)</name>
        <dbReference type="ChEBI" id="CHEBI:18420"/>
    </ligand>
</feature>
<evidence type="ECO:0000313" key="12">
    <source>
        <dbReference type="EMBL" id="TLS66319.1"/>
    </source>
</evidence>
<comment type="catalytic activity">
    <reaction evidence="9 10">
        <text>L-threonyl-[protein] + FAD = FMN-L-threonyl-[protein] + AMP + H(+)</text>
        <dbReference type="Rhea" id="RHEA:36847"/>
        <dbReference type="Rhea" id="RHEA-COMP:11060"/>
        <dbReference type="Rhea" id="RHEA-COMP:11061"/>
        <dbReference type="ChEBI" id="CHEBI:15378"/>
        <dbReference type="ChEBI" id="CHEBI:30013"/>
        <dbReference type="ChEBI" id="CHEBI:57692"/>
        <dbReference type="ChEBI" id="CHEBI:74257"/>
        <dbReference type="ChEBI" id="CHEBI:456215"/>
        <dbReference type="EC" id="2.7.1.180"/>
    </reaction>
</comment>
<comment type="caution">
    <text evidence="12">The sequence shown here is derived from an EMBL/GenBank/DDBJ whole genome shotgun (WGS) entry which is preliminary data.</text>
</comment>
<keyword evidence="5 10" id="KW-0479">Metal-binding</keyword>
<protein>
    <recommendedName>
        <fullName evidence="2 10">FAD:protein FMN transferase</fullName>
        <ecNumber evidence="1 10">2.7.1.180</ecNumber>
    </recommendedName>
    <alternativeName>
        <fullName evidence="8 10">Flavin transferase</fullName>
    </alternativeName>
</protein>
<dbReference type="PANTHER" id="PTHR30040:SF2">
    <property type="entry name" value="FAD:PROTEIN FMN TRANSFERASE"/>
    <property type="match status" value="1"/>
</dbReference>
<keyword evidence="6 10" id="KW-0274">FAD</keyword>
<organism evidence="12 13">
    <name type="scientific">Mariprofundus erugo</name>
    <dbReference type="NCBI Taxonomy" id="2528639"/>
    <lineage>
        <taxon>Bacteria</taxon>
        <taxon>Pseudomonadati</taxon>
        <taxon>Pseudomonadota</taxon>
        <taxon>Candidatius Mariprofundia</taxon>
        <taxon>Mariprofundales</taxon>
        <taxon>Mariprofundaceae</taxon>
        <taxon>Mariprofundus</taxon>
    </lineage>
</organism>
<evidence type="ECO:0000256" key="4">
    <source>
        <dbReference type="ARBA" id="ARBA00022679"/>
    </source>
</evidence>
<evidence type="ECO:0000256" key="8">
    <source>
        <dbReference type="ARBA" id="ARBA00031306"/>
    </source>
</evidence>
<evidence type="ECO:0000256" key="1">
    <source>
        <dbReference type="ARBA" id="ARBA00011955"/>
    </source>
</evidence>
<dbReference type="Proteomes" id="UP000306585">
    <property type="component" value="Unassembled WGS sequence"/>
</dbReference>
<evidence type="ECO:0000256" key="5">
    <source>
        <dbReference type="ARBA" id="ARBA00022723"/>
    </source>
</evidence>